<dbReference type="EnsemblPlants" id="ONIVA06G13900.1">
    <property type="protein sequence ID" value="ONIVA06G13900.1"/>
    <property type="gene ID" value="ONIVA06G13900"/>
</dbReference>
<proteinExistence type="predicted"/>
<dbReference type="HOGENOM" id="CLU_2562225_0_0_1"/>
<dbReference type="AlphaFoldDB" id="A0A0E0HPI9"/>
<reference evidence="1" key="1">
    <citation type="submission" date="2015-04" db="UniProtKB">
        <authorList>
            <consortium name="EnsemblPlants"/>
        </authorList>
    </citation>
    <scope>IDENTIFICATION</scope>
    <source>
        <strain evidence="1">SL10</strain>
    </source>
</reference>
<protein>
    <submittedName>
        <fullName evidence="1">Uncharacterized protein</fullName>
    </submittedName>
</protein>
<evidence type="ECO:0000313" key="2">
    <source>
        <dbReference type="Proteomes" id="UP000006591"/>
    </source>
</evidence>
<dbReference type="Gramene" id="ONIVA06G13900.1">
    <property type="protein sequence ID" value="ONIVA06G13900.1"/>
    <property type="gene ID" value="ONIVA06G13900"/>
</dbReference>
<accession>A0A0E0HPI9</accession>
<sequence>MLTNGVAAATIFTVTDISSQRTRGVADVEADARCGHERRHKKIEEERRKADTAIDASADEVLVHWVSSASHLVTIKPVRYNNIMLR</sequence>
<name>A0A0E0HPI9_ORYNI</name>
<dbReference type="Proteomes" id="UP000006591">
    <property type="component" value="Chromosome 6"/>
</dbReference>
<evidence type="ECO:0000313" key="1">
    <source>
        <dbReference type="EnsemblPlants" id="ONIVA06G13900.1"/>
    </source>
</evidence>
<reference evidence="1" key="2">
    <citation type="submission" date="2018-04" db="EMBL/GenBank/DDBJ databases">
        <title>OnivRS2 (Oryza nivara Reference Sequence Version 2).</title>
        <authorList>
            <person name="Zhang J."/>
            <person name="Kudrna D."/>
            <person name="Lee S."/>
            <person name="Talag J."/>
            <person name="Rajasekar S."/>
            <person name="Welchert J."/>
            <person name="Hsing Y.-I."/>
            <person name="Wing R.A."/>
        </authorList>
    </citation>
    <scope>NUCLEOTIDE SEQUENCE [LARGE SCALE GENOMIC DNA]</scope>
    <source>
        <strain evidence="1">SL10</strain>
    </source>
</reference>
<organism evidence="1">
    <name type="scientific">Oryza nivara</name>
    <name type="common">Indian wild rice</name>
    <name type="synonym">Oryza sativa f. spontanea</name>
    <dbReference type="NCBI Taxonomy" id="4536"/>
    <lineage>
        <taxon>Eukaryota</taxon>
        <taxon>Viridiplantae</taxon>
        <taxon>Streptophyta</taxon>
        <taxon>Embryophyta</taxon>
        <taxon>Tracheophyta</taxon>
        <taxon>Spermatophyta</taxon>
        <taxon>Magnoliopsida</taxon>
        <taxon>Liliopsida</taxon>
        <taxon>Poales</taxon>
        <taxon>Poaceae</taxon>
        <taxon>BOP clade</taxon>
        <taxon>Oryzoideae</taxon>
        <taxon>Oryzeae</taxon>
        <taxon>Oryzinae</taxon>
        <taxon>Oryza</taxon>
    </lineage>
</organism>
<keyword evidence="2" id="KW-1185">Reference proteome</keyword>